<keyword evidence="2" id="KW-1185">Reference proteome</keyword>
<comment type="caution">
    <text evidence="1">The sequence shown here is derived from an EMBL/GenBank/DDBJ whole genome shotgun (WGS) entry which is preliminary data.</text>
</comment>
<dbReference type="EMBL" id="BPLR01016651">
    <property type="protein sequence ID" value="GIY85377.1"/>
    <property type="molecule type" value="Genomic_DNA"/>
</dbReference>
<dbReference type="Proteomes" id="UP001054945">
    <property type="component" value="Unassembled WGS sequence"/>
</dbReference>
<name>A0AAV4WRQ2_CAEEX</name>
<evidence type="ECO:0000313" key="2">
    <source>
        <dbReference type="Proteomes" id="UP001054945"/>
    </source>
</evidence>
<evidence type="ECO:0000313" key="1">
    <source>
        <dbReference type="EMBL" id="GIY85377.1"/>
    </source>
</evidence>
<sequence length="185" mass="20590">MITCPRYPPTSPHLVTPLLGEKFRFHILPIYKQFCAKLLSVDSSGEAHAKSINAKPVLHAGKRALPQGPDGRGRKRAFGPETLEDSALSLHAVYADRQAVSAALQTHVIFHQKKQDILGLSNFPFKNKNTERNNATKIQTFSPEPSSSPGNLWSSPLFPDSNAYKSARTWYPFIREPVAPQGHRH</sequence>
<accession>A0AAV4WRQ2</accession>
<dbReference type="AlphaFoldDB" id="A0AAV4WRQ2"/>
<protein>
    <submittedName>
        <fullName evidence="1">Uncharacterized protein</fullName>
    </submittedName>
</protein>
<reference evidence="1 2" key="1">
    <citation type="submission" date="2021-06" db="EMBL/GenBank/DDBJ databases">
        <title>Caerostris extrusa draft genome.</title>
        <authorList>
            <person name="Kono N."/>
            <person name="Arakawa K."/>
        </authorList>
    </citation>
    <scope>NUCLEOTIDE SEQUENCE [LARGE SCALE GENOMIC DNA]</scope>
</reference>
<proteinExistence type="predicted"/>
<gene>
    <name evidence="1" type="ORF">CEXT_88541</name>
</gene>
<organism evidence="1 2">
    <name type="scientific">Caerostris extrusa</name>
    <name type="common">Bark spider</name>
    <name type="synonym">Caerostris bankana</name>
    <dbReference type="NCBI Taxonomy" id="172846"/>
    <lineage>
        <taxon>Eukaryota</taxon>
        <taxon>Metazoa</taxon>
        <taxon>Ecdysozoa</taxon>
        <taxon>Arthropoda</taxon>
        <taxon>Chelicerata</taxon>
        <taxon>Arachnida</taxon>
        <taxon>Araneae</taxon>
        <taxon>Araneomorphae</taxon>
        <taxon>Entelegynae</taxon>
        <taxon>Araneoidea</taxon>
        <taxon>Araneidae</taxon>
        <taxon>Caerostris</taxon>
    </lineage>
</organism>